<keyword evidence="1" id="KW-0560">Oxidoreductase</keyword>
<gene>
    <name evidence="3" type="ORF">IW261DRAFT_1474879</name>
</gene>
<keyword evidence="4" id="KW-1185">Reference proteome</keyword>
<dbReference type="PANTHER" id="PTHR43401">
    <property type="entry name" value="L-THREONINE 3-DEHYDROGENASE"/>
    <property type="match status" value="1"/>
</dbReference>
<comment type="caution">
    <text evidence="3">The sequence shown here is derived from an EMBL/GenBank/DDBJ whole genome shotgun (WGS) entry which is preliminary data.</text>
</comment>
<evidence type="ECO:0000256" key="1">
    <source>
        <dbReference type="ARBA" id="ARBA00023002"/>
    </source>
</evidence>
<organism evidence="3 4">
    <name type="scientific">Armillaria novae-zelandiae</name>
    <dbReference type="NCBI Taxonomy" id="153914"/>
    <lineage>
        <taxon>Eukaryota</taxon>
        <taxon>Fungi</taxon>
        <taxon>Dikarya</taxon>
        <taxon>Basidiomycota</taxon>
        <taxon>Agaricomycotina</taxon>
        <taxon>Agaricomycetes</taxon>
        <taxon>Agaricomycetidae</taxon>
        <taxon>Agaricales</taxon>
        <taxon>Marasmiineae</taxon>
        <taxon>Physalacriaceae</taxon>
        <taxon>Armillaria</taxon>
    </lineage>
</organism>
<evidence type="ECO:0000259" key="2">
    <source>
        <dbReference type="Pfam" id="PF08240"/>
    </source>
</evidence>
<dbReference type="InterPro" id="IPR050129">
    <property type="entry name" value="Zn_alcohol_dh"/>
</dbReference>
<name>A0AA39PAW5_9AGAR</name>
<sequence>MPEGTMKALWYNAPQDFEIKQVPIPKVGDDDVLLKVSCCGVCGTDAHIHDGEFISKFPVRSQSIGQDLPPETCPAYPGT</sequence>
<evidence type="ECO:0000313" key="3">
    <source>
        <dbReference type="EMBL" id="KAK0480842.1"/>
    </source>
</evidence>
<reference evidence="3" key="1">
    <citation type="submission" date="2023-06" db="EMBL/GenBank/DDBJ databases">
        <authorList>
            <consortium name="Lawrence Berkeley National Laboratory"/>
            <person name="Ahrendt S."/>
            <person name="Sahu N."/>
            <person name="Indic B."/>
            <person name="Wong-Bajracharya J."/>
            <person name="Merenyi Z."/>
            <person name="Ke H.-M."/>
            <person name="Monk M."/>
            <person name="Kocsube S."/>
            <person name="Drula E."/>
            <person name="Lipzen A."/>
            <person name="Balint B."/>
            <person name="Henrissat B."/>
            <person name="Andreopoulos B."/>
            <person name="Martin F.M."/>
            <person name="Harder C.B."/>
            <person name="Rigling D."/>
            <person name="Ford K.L."/>
            <person name="Foster G.D."/>
            <person name="Pangilinan J."/>
            <person name="Papanicolaou A."/>
            <person name="Barry K."/>
            <person name="LaButti K."/>
            <person name="Viragh M."/>
            <person name="Koriabine M."/>
            <person name="Yan M."/>
            <person name="Riley R."/>
            <person name="Champramary S."/>
            <person name="Plett K.L."/>
            <person name="Tsai I.J."/>
            <person name="Slot J."/>
            <person name="Sipos G."/>
            <person name="Plett J."/>
            <person name="Nagy L.G."/>
            <person name="Grigoriev I.V."/>
        </authorList>
    </citation>
    <scope>NUCLEOTIDE SEQUENCE</scope>
    <source>
        <strain evidence="3">ICMP 16352</strain>
    </source>
</reference>
<dbReference type="InterPro" id="IPR013154">
    <property type="entry name" value="ADH-like_N"/>
</dbReference>
<dbReference type="AlphaFoldDB" id="A0AA39PAW5"/>
<dbReference type="PANTHER" id="PTHR43401:SF2">
    <property type="entry name" value="L-THREONINE 3-DEHYDROGENASE"/>
    <property type="match status" value="1"/>
</dbReference>
<dbReference type="Proteomes" id="UP001175227">
    <property type="component" value="Unassembled WGS sequence"/>
</dbReference>
<feature type="domain" description="Alcohol dehydrogenase-like N-terminal" evidence="2">
    <location>
        <begin position="28"/>
        <end position="62"/>
    </location>
</feature>
<accession>A0AA39PAW5</accession>
<dbReference type="EMBL" id="JAUEPR010000009">
    <property type="protein sequence ID" value="KAK0480842.1"/>
    <property type="molecule type" value="Genomic_DNA"/>
</dbReference>
<dbReference type="Gene3D" id="3.90.180.10">
    <property type="entry name" value="Medium-chain alcohol dehydrogenases, catalytic domain"/>
    <property type="match status" value="1"/>
</dbReference>
<dbReference type="InterPro" id="IPR011032">
    <property type="entry name" value="GroES-like_sf"/>
</dbReference>
<protein>
    <recommendedName>
        <fullName evidence="2">Alcohol dehydrogenase-like N-terminal domain-containing protein</fullName>
    </recommendedName>
</protein>
<dbReference type="SUPFAM" id="SSF50129">
    <property type="entry name" value="GroES-like"/>
    <property type="match status" value="1"/>
</dbReference>
<proteinExistence type="predicted"/>
<evidence type="ECO:0000313" key="4">
    <source>
        <dbReference type="Proteomes" id="UP001175227"/>
    </source>
</evidence>
<dbReference type="Pfam" id="PF08240">
    <property type="entry name" value="ADH_N"/>
    <property type="match status" value="1"/>
</dbReference>
<dbReference type="GO" id="GO:0016491">
    <property type="term" value="F:oxidoreductase activity"/>
    <property type="evidence" value="ECO:0007669"/>
    <property type="project" value="UniProtKB-KW"/>
</dbReference>